<accession>A0A1T5HSI6</accession>
<dbReference type="EMBL" id="FUYV01000017">
    <property type="protein sequence ID" value="SKC23480.1"/>
    <property type="molecule type" value="Genomic_DNA"/>
</dbReference>
<feature type="signal peptide" evidence="1">
    <location>
        <begin position="1"/>
        <end position="19"/>
    </location>
</feature>
<dbReference type="STRING" id="889453.SAMN03080601_02754"/>
<reference evidence="2 3" key="1">
    <citation type="submission" date="2017-02" db="EMBL/GenBank/DDBJ databases">
        <authorList>
            <person name="Peterson S.W."/>
        </authorList>
    </citation>
    <scope>NUCLEOTIDE SEQUENCE [LARGE SCALE GENOMIC DNA]</scope>
    <source>
        <strain evidence="2 3">DSM 24412</strain>
    </source>
</reference>
<dbReference type="AlphaFoldDB" id="A0A1T5HSI6"/>
<gene>
    <name evidence="2" type="ORF">SAMN03080601_02754</name>
</gene>
<organism evidence="2 3">
    <name type="scientific">Alkalitalea saponilacus</name>
    <dbReference type="NCBI Taxonomy" id="889453"/>
    <lineage>
        <taxon>Bacteria</taxon>
        <taxon>Pseudomonadati</taxon>
        <taxon>Bacteroidota</taxon>
        <taxon>Bacteroidia</taxon>
        <taxon>Marinilabiliales</taxon>
        <taxon>Marinilabiliaceae</taxon>
        <taxon>Alkalitalea</taxon>
    </lineage>
</organism>
<keyword evidence="1" id="KW-0732">Signal</keyword>
<keyword evidence="3" id="KW-1185">Reference proteome</keyword>
<dbReference type="InterPro" id="IPR025345">
    <property type="entry name" value="DUF4249"/>
</dbReference>
<evidence type="ECO:0008006" key="4">
    <source>
        <dbReference type="Google" id="ProtNLM"/>
    </source>
</evidence>
<dbReference type="OrthoDB" id="647456at2"/>
<evidence type="ECO:0000313" key="2">
    <source>
        <dbReference type="EMBL" id="SKC23480.1"/>
    </source>
</evidence>
<name>A0A1T5HSI6_9BACT</name>
<dbReference type="RefSeq" id="WP_157666514.1">
    <property type="nucleotide sequence ID" value="NZ_CP021904.1"/>
</dbReference>
<dbReference type="Proteomes" id="UP000191055">
    <property type="component" value="Unassembled WGS sequence"/>
</dbReference>
<evidence type="ECO:0000256" key="1">
    <source>
        <dbReference type="SAM" id="SignalP"/>
    </source>
</evidence>
<dbReference type="Pfam" id="PF14054">
    <property type="entry name" value="DUF4249"/>
    <property type="match status" value="1"/>
</dbReference>
<evidence type="ECO:0000313" key="3">
    <source>
        <dbReference type="Proteomes" id="UP000191055"/>
    </source>
</evidence>
<sequence length="289" mass="33597">MINRLSLYKILACLSFVFAGCEETPLEEFSRFKPEIVVDGRIETGALAQIFITRNIPYYFSLDSSQMLDYVIRQARVEISDGENSEVLTLRFNERYFPPYFYQGRFIRGEPGRTYDLNIQFAETELTSRTTIPDMPVVDSAWFEPSNFDPEQGTVSVRMINQPDEQLFYRFYTLVYSDSEIFHPSLLPNFDSRFFPEREMVLSLNKGPSSFMKMEDADFLFNASDTIVVKVCRMDREQYLFWESYQEEVFGGSNPFTAGSRQVRSNINGGLGNWGGFSVVHYHIYPEKD</sequence>
<protein>
    <recommendedName>
        <fullName evidence="4">DUF4249 domain-containing protein</fullName>
    </recommendedName>
</protein>
<dbReference type="PROSITE" id="PS51257">
    <property type="entry name" value="PROKAR_LIPOPROTEIN"/>
    <property type="match status" value="1"/>
</dbReference>
<feature type="chain" id="PRO_5012572278" description="DUF4249 domain-containing protein" evidence="1">
    <location>
        <begin position="20"/>
        <end position="289"/>
    </location>
</feature>
<proteinExistence type="predicted"/>